<organism evidence="8 9">
    <name type="scientific">Fundidesulfovibrio magnetotacticus</name>
    <dbReference type="NCBI Taxonomy" id="2730080"/>
    <lineage>
        <taxon>Bacteria</taxon>
        <taxon>Pseudomonadati</taxon>
        <taxon>Thermodesulfobacteriota</taxon>
        <taxon>Desulfovibrionia</taxon>
        <taxon>Desulfovibrionales</taxon>
        <taxon>Desulfovibrionaceae</taxon>
        <taxon>Fundidesulfovibrio</taxon>
    </lineage>
</organism>
<comment type="caution">
    <text evidence="8">The sequence shown here is derived from an EMBL/GenBank/DDBJ whole genome shotgun (WGS) entry which is preliminary data.</text>
</comment>
<feature type="domain" description="Cysteine-rich" evidence="7">
    <location>
        <begin position="231"/>
        <end position="280"/>
    </location>
</feature>
<gene>
    <name evidence="8" type="ORF">NNJEOMEG_01293</name>
</gene>
<dbReference type="GO" id="GO:0016491">
    <property type="term" value="F:oxidoreductase activity"/>
    <property type="evidence" value="ECO:0007669"/>
    <property type="project" value="UniProtKB-ARBA"/>
</dbReference>
<evidence type="ECO:0000313" key="9">
    <source>
        <dbReference type="Proteomes" id="UP000494245"/>
    </source>
</evidence>
<keyword evidence="5" id="KW-0411">Iron-sulfur</keyword>
<reference evidence="8 9" key="2">
    <citation type="submission" date="2020-05" db="EMBL/GenBank/DDBJ databases">
        <title>Draft genome sequence of Desulfovibrio sp. strainFSS-1.</title>
        <authorList>
            <person name="Shimoshige H."/>
            <person name="Kobayashi H."/>
            <person name="Maekawa T."/>
        </authorList>
    </citation>
    <scope>NUCLEOTIDE SEQUENCE [LARGE SCALE GENOMIC DNA]</scope>
    <source>
        <strain evidence="8 9">SIID29052-01</strain>
    </source>
</reference>
<evidence type="ECO:0000256" key="3">
    <source>
        <dbReference type="ARBA" id="ARBA00022737"/>
    </source>
</evidence>
<keyword evidence="6" id="KW-1133">Transmembrane helix</keyword>
<feature type="domain" description="Cysteine-rich" evidence="7">
    <location>
        <begin position="77"/>
        <end position="158"/>
    </location>
</feature>
<evidence type="ECO:0000256" key="1">
    <source>
        <dbReference type="ARBA" id="ARBA00022485"/>
    </source>
</evidence>
<dbReference type="GO" id="GO:0046872">
    <property type="term" value="F:metal ion binding"/>
    <property type="evidence" value="ECO:0007669"/>
    <property type="project" value="UniProtKB-KW"/>
</dbReference>
<evidence type="ECO:0000256" key="4">
    <source>
        <dbReference type="ARBA" id="ARBA00023004"/>
    </source>
</evidence>
<feature type="transmembrane region" description="Helical" evidence="6">
    <location>
        <begin position="12"/>
        <end position="34"/>
    </location>
</feature>
<proteinExistence type="predicted"/>
<keyword evidence="2" id="KW-0479">Metal-binding</keyword>
<dbReference type="Proteomes" id="UP000494245">
    <property type="component" value="Unassembled WGS sequence"/>
</dbReference>
<reference evidence="8 9" key="1">
    <citation type="submission" date="2020-04" db="EMBL/GenBank/DDBJ databases">
        <authorList>
            <consortium name="Desulfovibrio sp. FSS-1 genome sequencing consortium"/>
            <person name="Shimoshige H."/>
            <person name="Kobayashi H."/>
            <person name="Maekawa T."/>
        </authorList>
    </citation>
    <scope>NUCLEOTIDE SEQUENCE [LARGE SCALE GENOMIC DNA]</scope>
    <source>
        <strain evidence="8 9">SIID29052-01</strain>
    </source>
</reference>
<accession>A0A6V8LR53</accession>
<evidence type="ECO:0000259" key="7">
    <source>
        <dbReference type="Pfam" id="PF02754"/>
    </source>
</evidence>
<keyword evidence="9" id="KW-1185">Reference proteome</keyword>
<dbReference type="RefSeq" id="WP_235956861.1">
    <property type="nucleotide sequence ID" value="NZ_BLTE01000004.1"/>
</dbReference>
<evidence type="ECO:0000256" key="2">
    <source>
        <dbReference type="ARBA" id="ARBA00022723"/>
    </source>
</evidence>
<evidence type="ECO:0000313" key="8">
    <source>
        <dbReference type="EMBL" id="GFK93460.1"/>
    </source>
</evidence>
<evidence type="ECO:0000256" key="5">
    <source>
        <dbReference type="ARBA" id="ARBA00023014"/>
    </source>
</evidence>
<keyword evidence="3" id="KW-0677">Repeat</keyword>
<keyword evidence="6" id="KW-0812">Transmembrane</keyword>
<name>A0A6V8LR53_9BACT</name>
<sequence>MKATSPGFEGWLWGRWVAGAGVLWPVMATVAGLLPSYKSGALGAALGDLRAMGGGPGFEPWLCPVRFNACGNDRKAVVFAGCAARHVSPGWSAKAAALLTGLGYAVSGDPGFACCGKTLAGAGLLEARGAMMRRNVSEWRAAGRPLVAVFCATCLEALRGYANEDLGWEPGEARLWSEGIEPLARLASRVEFAETGQVPGRIIHHAPCHGADGERELLRAATGGRAEGTGQGPCCGFGGALKLSAPGLSAQVARQCLDFYGPRPGDRILTGCSGCVFQLRSHAPEGVLAGHWLDAVDAASLRGPW</sequence>
<keyword evidence="1" id="KW-0004">4Fe-4S</keyword>
<dbReference type="GO" id="GO:0051539">
    <property type="term" value="F:4 iron, 4 sulfur cluster binding"/>
    <property type="evidence" value="ECO:0007669"/>
    <property type="project" value="UniProtKB-KW"/>
</dbReference>
<keyword evidence="6" id="KW-0472">Membrane</keyword>
<dbReference type="EMBL" id="BLTE01000004">
    <property type="protein sequence ID" value="GFK93460.1"/>
    <property type="molecule type" value="Genomic_DNA"/>
</dbReference>
<dbReference type="AlphaFoldDB" id="A0A6V8LR53"/>
<dbReference type="Pfam" id="PF02754">
    <property type="entry name" value="CCG"/>
    <property type="match status" value="2"/>
</dbReference>
<protein>
    <recommendedName>
        <fullName evidence="7">Cysteine-rich domain-containing protein</fullName>
    </recommendedName>
</protein>
<evidence type="ECO:0000256" key="6">
    <source>
        <dbReference type="SAM" id="Phobius"/>
    </source>
</evidence>
<keyword evidence="4" id="KW-0408">Iron</keyword>
<dbReference type="PANTHER" id="PTHR32479">
    <property type="entry name" value="GLYCOLATE OXIDASE IRON-SULFUR SUBUNIT"/>
    <property type="match status" value="1"/>
</dbReference>
<dbReference type="PANTHER" id="PTHR32479:SF19">
    <property type="entry name" value="ANAEROBIC GLYCEROL-3-PHOSPHATE DEHYDROGENASE SUBUNIT C"/>
    <property type="match status" value="1"/>
</dbReference>
<dbReference type="InterPro" id="IPR004017">
    <property type="entry name" value="Cys_rich_dom"/>
</dbReference>